<comment type="caution">
    <text evidence="10">The sequence shown here is derived from an EMBL/GenBank/DDBJ whole genome shotgun (WGS) entry which is preliminary data.</text>
</comment>
<dbReference type="GO" id="GO:0015627">
    <property type="term" value="C:type II protein secretion system complex"/>
    <property type="evidence" value="ECO:0007669"/>
    <property type="project" value="InterPro"/>
</dbReference>
<organism evidence="10 11">
    <name type="scientific">Pseudidiomarina sediminum</name>
    <dbReference type="NCBI Taxonomy" id="431675"/>
    <lineage>
        <taxon>Bacteria</taxon>
        <taxon>Pseudomonadati</taxon>
        <taxon>Pseudomonadota</taxon>
        <taxon>Gammaproteobacteria</taxon>
        <taxon>Alteromonadales</taxon>
        <taxon>Idiomarinaceae</taxon>
        <taxon>Pseudidiomarina</taxon>
    </lineage>
</organism>
<evidence type="ECO:0000256" key="9">
    <source>
        <dbReference type="SAM" id="Phobius"/>
    </source>
</evidence>
<dbReference type="PANTHER" id="PTHR38779">
    <property type="entry name" value="TYPE II SECRETION SYSTEM PROTEIN I-RELATED"/>
    <property type="match status" value="1"/>
</dbReference>
<feature type="transmembrane region" description="Helical" evidence="9">
    <location>
        <begin position="12"/>
        <end position="33"/>
    </location>
</feature>
<dbReference type="Proteomes" id="UP000287022">
    <property type="component" value="Unassembled WGS sequence"/>
</dbReference>
<dbReference type="InterPro" id="IPR012902">
    <property type="entry name" value="N_methyl_site"/>
</dbReference>
<evidence type="ECO:0000256" key="5">
    <source>
        <dbReference type="ARBA" id="ARBA00022519"/>
    </source>
</evidence>
<evidence type="ECO:0000256" key="2">
    <source>
        <dbReference type="ARBA" id="ARBA00008358"/>
    </source>
</evidence>
<evidence type="ECO:0000256" key="7">
    <source>
        <dbReference type="ARBA" id="ARBA00022989"/>
    </source>
</evidence>
<evidence type="ECO:0000313" key="11">
    <source>
        <dbReference type="Proteomes" id="UP000287022"/>
    </source>
</evidence>
<evidence type="ECO:0000256" key="8">
    <source>
        <dbReference type="ARBA" id="ARBA00023136"/>
    </source>
</evidence>
<keyword evidence="5" id="KW-0997">Cell inner membrane</keyword>
<evidence type="ECO:0000256" key="3">
    <source>
        <dbReference type="ARBA" id="ARBA00022475"/>
    </source>
</evidence>
<dbReference type="GO" id="GO:0015628">
    <property type="term" value="P:protein secretion by the type II secretion system"/>
    <property type="evidence" value="ECO:0007669"/>
    <property type="project" value="InterPro"/>
</dbReference>
<dbReference type="PANTHER" id="PTHR38779:SF2">
    <property type="entry name" value="TYPE II SECRETION SYSTEM PROTEIN I-RELATED"/>
    <property type="match status" value="1"/>
</dbReference>
<keyword evidence="8 9" id="KW-0472">Membrane</keyword>
<evidence type="ECO:0000256" key="6">
    <source>
        <dbReference type="ARBA" id="ARBA00022692"/>
    </source>
</evidence>
<keyword evidence="11" id="KW-1185">Reference proteome</keyword>
<comment type="subcellular location">
    <subcellularLocation>
        <location evidence="1">Cell inner membrane</location>
        <topology evidence="1">Single-pass membrane protein</topology>
    </subcellularLocation>
</comment>
<dbReference type="AlphaFoldDB" id="A0A432Z917"/>
<dbReference type="NCBIfam" id="TIGR02532">
    <property type="entry name" value="IV_pilin_GFxxxE"/>
    <property type="match status" value="1"/>
</dbReference>
<dbReference type="GO" id="GO:0005886">
    <property type="term" value="C:plasma membrane"/>
    <property type="evidence" value="ECO:0007669"/>
    <property type="project" value="UniProtKB-SubCell"/>
</dbReference>
<name>A0A432Z917_9GAMM</name>
<proteinExistence type="inferred from homology"/>
<gene>
    <name evidence="10" type="ORF">CWI80_03490</name>
</gene>
<sequence>MTSKRKQNKGFTFVEVLVALIIIAVGVAGLVSMQRLFLQSSTRAAERVAAMEIAQEKLEELRFTPYASLAAGSSTKIKQGKTYQLAWTITGQYLVSGAWVPAGSASVPSPLPPEPDAKAVGITVSWTERAGTAEDLTMGAWLNSVEARDGGLAVTQPSTRQQPTVTYNPGAAPEVVAIELTDDDDAQSYFVKETTKPAPEVERRGDKLQVRFDTVTYDEATQTQRIEDFVTVNCSCRFQGISDQGKTPARLVLEGDHLVLDPNGSQNTTKMVGVPADTNQPELCTICCRDHHDSTEMVRAGTVYRQEGFFSRLPSGDHRHFTNVNGYLQQAGIDDVYEESCRLRRVDGYYVAYPDWRLQAVTVMSSQYLVNSATNENYADYVRDVVRAAVLGQSVPTQPNNRDIEVVPGAYQLIGRGVYVDTMSTSHLQRVRDAIAAGDSDWLTKVPLYEVNLTLLGDWESSNTYAGPVTSEPIETIVDPENNYYGTYSRGRLQALFGGAATISMEVGAGNASILDSAPIHPYEQGVTYANSMLVTIDDDDTDDVPLYSVTGEVNCLFYKVKGNSGSWESCKSNDFRYLTINSSEPNVTCEFQTIGNTATASYSCPGIREGTSLSVTFGYTSGNATLTPSSVSVQSINENVIQNIELRIN</sequence>
<dbReference type="EMBL" id="PIQE01000001">
    <property type="protein sequence ID" value="RUO74415.1"/>
    <property type="molecule type" value="Genomic_DNA"/>
</dbReference>
<dbReference type="RefSeq" id="WP_026861729.1">
    <property type="nucleotide sequence ID" value="NZ_PIQE01000001.1"/>
</dbReference>
<dbReference type="Pfam" id="PF07963">
    <property type="entry name" value="N_methyl"/>
    <property type="match status" value="1"/>
</dbReference>
<keyword evidence="7 9" id="KW-1133">Transmembrane helix</keyword>
<comment type="similarity">
    <text evidence="2">Belongs to the GSP I family.</text>
</comment>
<protein>
    <submittedName>
        <fullName evidence="10">Prepilin-type cleavage/methylation domain-containing protein</fullName>
    </submittedName>
</protein>
<keyword evidence="3" id="KW-1003">Cell membrane</keyword>
<accession>A0A432Z917</accession>
<dbReference type="STRING" id="1122124.GCA_000423165_00700"/>
<reference evidence="11" key="1">
    <citation type="journal article" date="2018" name="Front. Microbiol.">
        <title>Genome-Based Analysis Reveals the Taxonomy and Diversity of the Family Idiomarinaceae.</title>
        <authorList>
            <person name="Liu Y."/>
            <person name="Lai Q."/>
            <person name="Shao Z."/>
        </authorList>
    </citation>
    <scope>NUCLEOTIDE SEQUENCE [LARGE SCALE GENOMIC DNA]</scope>
    <source>
        <strain evidence="11">c121</strain>
    </source>
</reference>
<keyword evidence="4" id="KW-0488">Methylation</keyword>
<keyword evidence="6 9" id="KW-0812">Transmembrane</keyword>
<evidence type="ECO:0000313" key="10">
    <source>
        <dbReference type="EMBL" id="RUO74415.1"/>
    </source>
</evidence>
<evidence type="ECO:0000256" key="4">
    <source>
        <dbReference type="ARBA" id="ARBA00022481"/>
    </source>
</evidence>
<evidence type="ECO:0000256" key="1">
    <source>
        <dbReference type="ARBA" id="ARBA00004377"/>
    </source>
</evidence>
<dbReference type="InterPro" id="IPR010052">
    <property type="entry name" value="T2SS_protein-GspI"/>
</dbReference>